<sequence>MTKKSSKSLLAGFGRGLGVGLAGLRAGGALAADSLINRAMGKDPGQSDFAVNEARRFVSELGKMKGSYVKIGQMMALLGEHFLPSSLIVALRDLHDATEPLPYVKLLPQLQLIPGFDELDIDPNPLAAASLSQVHRAKIQDTGEELVLKIQYPGLADTIDTDFDAVVKMLTVARWLRSGRELDAWIQTLREQLQLEVDYQREAIATMTMREQLEADSSHSYCAVAAPKVYSQYSTAQVLALSYEPGVSVDSPALSTWSLSRRNALAQAMLDLFFKELYAWGVLQTDPNLGNYLIRPKARGDRQSLDTLVLLDFGSTIAFEEDFLDALGRTIAAGQAQDRSTLINALIDLGCLSASSHPEARESFADFCLQLLEPLRPPEELPSEYLDDQGRYCWAESNLMRRVARMAAQSVKHKHFATPTRQFAVIARKLTGVFTFICMLNPRFNGHAIAQSHIHGWLESKHGK</sequence>
<proteinExistence type="inferred from homology"/>
<dbReference type="GO" id="GO:0005524">
    <property type="term" value="F:ATP binding"/>
    <property type="evidence" value="ECO:0007669"/>
    <property type="project" value="UniProtKB-KW"/>
</dbReference>
<dbReference type="STRING" id="2518989.IMCC3088_2408"/>
<keyword evidence="6" id="KW-0830">Ubiquinone</keyword>
<dbReference type="Proteomes" id="UP000005615">
    <property type="component" value="Unassembled WGS sequence"/>
</dbReference>
<dbReference type="InterPro" id="IPR011009">
    <property type="entry name" value="Kinase-like_dom_sf"/>
</dbReference>
<dbReference type="AlphaFoldDB" id="F3L427"/>
<evidence type="ECO:0000313" key="7">
    <source>
        <dbReference type="Proteomes" id="UP000005615"/>
    </source>
</evidence>
<comment type="caution">
    <text evidence="6">The sequence shown here is derived from an EMBL/GenBank/DDBJ whole genome shotgun (WGS) entry which is preliminary data.</text>
</comment>
<gene>
    <name evidence="6" type="ORF">IMCC3088_2408</name>
</gene>
<dbReference type="EMBL" id="AEIG01000074">
    <property type="protein sequence ID" value="EGG28914.1"/>
    <property type="molecule type" value="Genomic_DNA"/>
</dbReference>
<dbReference type="InterPro" id="IPR004147">
    <property type="entry name" value="ABC1_dom"/>
</dbReference>
<dbReference type="PANTHER" id="PTHR43851:SF3">
    <property type="entry name" value="COENZYME Q8"/>
    <property type="match status" value="1"/>
</dbReference>
<dbReference type="RefSeq" id="WP_009576576.1">
    <property type="nucleotide sequence ID" value="NZ_AEIG01000074.1"/>
</dbReference>
<evidence type="ECO:0000259" key="5">
    <source>
        <dbReference type="Pfam" id="PF03109"/>
    </source>
</evidence>
<organism evidence="6 7">
    <name type="scientific">Aequoribacter fuscus</name>
    <dbReference type="NCBI Taxonomy" id="2518989"/>
    <lineage>
        <taxon>Bacteria</taxon>
        <taxon>Pseudomonadati</taxon>
        <taxon>Pseudomonadota</taxon>
        <taxon>Gammaproteobacteria</taxon>
        <taxon>Cellvibrionales</taxon>
        <taxon>Halieaceae</taxon>
        <taxon>Aequoribacter</taxon>
    </lineage>
</organism>
<evidence type="ECO:0000313" key="6">
    <source>
        <dbReference type="EMBL" id="EGG28914.1"/>
    </source>
</evidence>
<dbReference type="SUPFAM" id="SSF56112">
    <property type="entry name" value="Protein kinase-like (PK-like)"/>
    <property type="match status" value="1"/>
</dbReference>
<comment type="similarity">
    <text evidence="1">Belongs to the protein kinase superfamily. ADCK protein kinase family.</text>
</comment>
<keyword evidence="3" id="KW-0547">Nucleotide-binding</keyword>
<keyword evidence="7" id="KW-1185">Reference proteome</keyword>
<protein>
    <submittedName>
        <fullName evidence="6">Ubiquinone biosynthesis monooxygenase UbiB</fullName>
    </submittedName>
</protein>
<dbReference type="CDD" id="cd13970">
    <property type="entry name" value="ABC1_ADCK3"/>
    <property type="match status" value="1"/>
</dbReference>
<dbReference type="eggNOG" id="COG0661">
    <property type="taxonomic scope" value="Bacteria"/>
</dbReference>
<evidence type="ECO:0000256" key="2">
    <source>
        <dbReference type="ARBA" id="ARBA00022679"/>
    </source>
</evidence>
<keyword evidence="2" id="KW-0808">Transferase</keyword>
<dbReference type="InterPro" id="IPR051409">
    <property type="entry name" value="Atypical_kinase_ADCK"/>
</dbReference>
<evidence type="ECO:0000256" key="1">
    <source>
        <dbReference type="ARBA" id="ARBA00009670"/>
    </source>
</evidence>
<dbReference type="GO" id="GO:0016740">
    <property type="term" value="F:transferase activity"/>
    <property type="evidence" value="ECO:0007669"/>
    <property type="project" value="UniProtKB-KW"/>
</dbReference>
<dbReference type="Pfam" id="PF03109">
    <property type="entry name" value="ABC1"/>
    <property type="match status" value="1"/>
</dbReference>
<keyword evidence="4" id="KW-0067">ATP-binding</keyword>
<feature type="domain" description="ABC1 atypical kinase-like" evidence="5">
    <location>
        <begin position="120"/>
        <end position="343"/>
    </location>
</feature>
<accession>F3L427</accession>
<dbReference type="PANTHER" id="PTHR43851">
    <property type="match status" value="1"/>
</dbReference>
<dbReference type="GO" id="GO:0004497">
    <property type="term" value="F:monooxygenase activity"/>
    <property type="evidence" value="ECO:0007669"/>
    <property type="project" value="UniProtKB-KW"/>
</dbReference>
<keyword evidence="6" id="KW-0560">Oxidoreductase</keyword>
<dbReference type="OrthoDB" id="9795390at2"/>
<reference evidence="6 7" key="1">
    <citation type="journal article" date="2011" name="J. Bacteriol.">
        <title>Genome sequence of strain IMCC3088, a proteorhodopsin-containing marine bacterium belonging to the OM60/NOR5 clade.</title>
        <authorList>
            <person name="Jang Y."/>
            <person name="Oh H.M."/>
            <person name="Kang I."/>
            <person name="Lee K."/>
            <person name="Yang S.J."/>
            <person name="Cho J.C."/>
        </authorList>
    </citation>
    <scope>NUCLEOTIDE SEQUENCE [LARGE SCALE GENOMIC DNA]</scope>
    <source>
        <strain evidence="6 7">IMCC3088</strain>
    </source>
</reference>
<dbReference type="GO" id="GO:0006744">
    <property type="term" value="P:ubiquinone biosynthetic process"/>
    <property type="evidence" value="ECO:0007669"/>
    <property type="project" value="TreeGrafter"/>
</dbReference>
<dbReference type="InterPro" id="IPR034646">
    <property type="entry name" value="ADCK3_dom"/>
</dbReference>
<evidence type="ECO:0000256" key="4">
    <source>
        <dbReference type="ARBA" id="ARBA00022840"/>
    </source>
</evidence>
<name>F3L427_9GAMM</name>
<keyword evidence="6" id="KW-0503">Monooxygenase</keyword>
<evidence type="ECO:0000256" key="3">
    <source>
        <dbReference type="ARBA" id="ARBA00022741"/>
    </source>
</evidence>